<name>A0ABR1F665_9ASCO</name>
<evidence type="ECO:0000259" key="1">
    <source>
        <dbReference type="PROSITE" id="PS50181"/>
    </source>
</evidence>
<reference evidence="2 3" key="1">
    <citation type="submission" date="2024-03" db="EMBL/GenBank/DDBJ databases">
        <title>Genome-scale model development and genomic sequencing of the oleaginous clade Lipomyces.</title>
        <authorList>
            <consortium name="Lawrence Berkeley National Laboratory"/>
            <person name="Czajka J.J."/>
            <person name="Han Y."/>
            <person name="Kim J."/>
            <person name="Mondo S.J."/>
            <person name="Hofstad B.A."/>
            <person name="Robles A."/>
            <person name="Haridas S."/>
            <person name="Riley R."/>
            <person name="LaButti K."/>
            <person name="Pangilinan J."/>
            <person name="Andreopoulos W."/>
            <person name="Lipzen A."/>
            <person name="Yan J."/>
            <person name="Wang M."/>
            <person name="Ng V."/>
            <person name="Grigoriev I.V."/>
            <person name="Spatafora J.W."/>
            <person name="Magnuson J.K."/>
            <person name="Baker S.E."/>
            <person name="Pomraning K.R."/>
        </authorList>
    </citation>
    <scope>NUCLEOTIDE SEQUENCE [LARGE SCALE GENOMIC DNA]</scope>
    <source>
        <strain evidence="2 3">Phaff 52-87</strain>
    </source>
</reference>
<dbReference type="InterPro" id="IPR036047">
    <property type="entry name" value="F-box-like_dom_sf"/>
</dbReference>
<dbReference type="Gene3D" id="1.20.1280.50">
    <property type="match status" value="1"/>
</dbReference>
<protein>
    <recommendedName>
        <fullName evidence="1">F-box domain-containing protein</fullName>
    </recommendedName>
</protein>
<dbReference type="Pfam" id="PF12937">
    <property type="entry name" value="F-box-like"/>
    <property type="match status" value="1"/>
</dbReference>
<dbReference type="Proteomes" id="UP001498771">
    <property type="component" value="Unassembled WGS sequence"/>
</dbReference>
<dbReference type="PROSITE" id="PS50181">
    <property type="entry name" value="FBOX"/>
    <property type="match status" value="1"/>
</dbReference>
<evidence type="ECO:0000313" key="2">
    <source>
        <dbReference type="EMBL" id="KAK7205334.1"/>
    </source>
</evidence>
<dbReference type="Gene3D" id="3.80.10.10">
    <property type="entry name" value="Ribonuclease Inhibitor"/>
    <property type="match status" value="1"/>
</dbReference>
<evidence type="ECO:0000313" key="3">
    <source>
        <dbReference type="Proteomes" id="UP001498771"/>
    </source>
</evidence>
<keyword evidence="3" id="KW-1185">Reference proteome</keyword>
<dbReference type="SUPFAM" id="SSF81383">
    <property type="entry name" value="F-box domain"/>
    <property type="match status" value="1"/>
</dbReference>
<proteinExistence type="predicted"/>
<gene>
    <name evidence="2" type="ORF">BZA70DRAFT_153318</name>
</gene>
<dbReference type="InterPro" id="IPR001810">
    <property type="entry name" value="F-box_dom"/>
</dbReference>
<feature type="domain" description="F-box" evidence="1">
    <location>
        <begin position="23"/>
        <end position="70"/>
    </location>
</feature>
<accession>A0ABR1F665</accession>
<dbReference type="EMBL" id="JBBJBU010000005">
    <property type="protein sequence ID" value="KAK7205334.1"/>
    <property type="molecule type" value="Genomic_DNA"/>
</dbReference>
<dbReference type="InterPro" id="IPR032675">
    <property type="entry name" value="LRR_dom_sf"/>
</dbReference>
<comment type="caution">
    <text evidence="2">The sequence shown here is derived from an EMBL/GenBank/DDBJ whole genome shotgun (WGS) entry which is preliminary data.</text>
</comment>
<dbReference type="RefSeq" id="XP_064768367.1">
    <property type="nucleotide sequence ID" value="XM_064909723.1"/>
</dbReference>
<organism evidence="2 3">
    <name type="scientific">Myxozyma melibiosi</name>
    <dbReference type="NCBI Taxonomy" id="54550"/>
    <lineage>
        <taxon>Eukaryota</taxon>
        <taxon>Fungi</taxon>
        <taxon>Dikarya</taxon>
        <taxon>Ascomycota</taxon>
        <taxon>Saccharomycotina</taxon>
        <taxon>Lipomycetes</taxon>
        <taxon>Lipomycetales</taxon>
        <taxon>Lipomycetaceae</taxon>
        <taxon>Myxozyma</taxon>
    </lineage>
</organism>
<dbReference type="SUPFAM" id="SSF52047">
    <property type="entry name" value="RNI-like"/>
    <property type="match status" value="1"/>
</dbReference>
<dbReference type="GeneID" id="90035235"/>
<sequence length="560" mass="63757">MLHCLTMEFTDNPALVEKADSKGRSLETLPHEILLMIISYLPSEKLIALYSLSDFWSDLINNSSTFWGELEFIPDGKIVDDSAVASIVKKALGIMRIEPDPDFRYRSYGTKPDRYPAIFISLECLFSRYSEIGRGNSSCLYSFKAKLLSTKQSPAERGAEGREEVYRIASEYISNHYPVKACIDWRMNRISPAAFLDLGEEDRYLHEGLWELLRGVRMLHLPLDTMATFLYTAVEKGGKKLSVELLQFSDQSGSSLNIESKELEFGQLFDSLKVLIINDTKNEELGSPRPRHKISQNLLAQLLQSTPRLEALVLCDFYVPSNNSGKPETPRALDLLSHDDIEYVDFSGTKFASGFPLLNKSCKSVRLRRSRLSAAFFYEALKAPDALPDLQLLDLSDSPDITDAMLLGYLYHKRALPKTFQLRNCSGLEFSSTLLQQLASHCLVIDVSQNKAFTDKALYALFFWSNISLKNIDICGTSVTEGVGKLFMMRPDASVHVNWSRNGEVRAEERWVKKMDKRETQSYYARDEKKMSKYTNLLCADPFFSIERLDYWWRIAGYTG</sequence>